<protein>
    <submittedName>
        <fullName evidence="3">HVA22-like protein, putative</fullName>
    </submittedName>
</protein>
<dbReference type="PANTHER" id="PTHR12300">
    <property type="entry name" value="HVA22-LIKE PROTEINS"/>
    <property type="match status" value="1"/>
</dbReference>
<sequence>MYWVVNLAICVLYPGFTTFTHLFHGVLGDSSVVGDDPRSNCGLYAHHLLYWTVYFLFLKFETYFLVYLIPYLPFFYEMKILVFFWLASDHFKGAGYLFHRHVMTHVLHTSTALKTELDAKLDARHRKTLSDLSRSGHALGLRGHVDHDFAALLGQGYPSLSCELQHGQEAHAHLFARGLVAGERCCQAAALAGVFLHAEDFEFAVRGFQPHRPDKPVDVSVKIAAFRLCLGRPEGRAGTRRRATYVFRFAFPGQRLLDVVVGVRLEEVRAPSRPQPVKHVADDVPCDGAVAAHVAALVRVALGVDDDAVVKNLQGCPLDPPELRVGGPALPLVFQVIQIAFYRSSGLHHGVRARQLAVAQPQWPSLAGHGAFESNCAARNIQLPRASPPHHVRQLLPEVVLLVELVLAVDADAHDDLVVGEPVVGVRRLHAAVEALQADLLVLQHLPAYSAPKRRLLLLRLGEGDLPPPRLRPRQGRPHWRGFLRAHCSLACSARVLEENCALRVEQHGDSLRDGACSTVQPAPAPPWPTLLLQAEGFDVDQRRRCDQVEGHQSGQHTLVGCPGPGRAGAPDQLRPVERAGPPDEPGDNQGCLVLSRSDSGCRRTPCHPSGFAFTLTIVVSEFTPNGLRDGLVHGLVHVRFAFRLHRVIPADRWTPRRGARWPPPKRQHEYSVAGSPRAFPRVSQQRLLLKRQRLALVDLPPPDEPPVLVDPPAERDLVPDACADRPRELELGHVRLHAADAPAHGGGPDVDHEELPLLELGNLGAPVPVRGLDAKEPPASASDQRPPQPTSAIRKLPDVPDDLPDQAVGPGEGRVHGGAHADQPAGHRELQVVLLGKQRDDPRDDRLALNVPVRVLRDDARPDLNLVAHFEHAVENAPAGDAALQILNLLAGLVDVERANHNHLRRQHEVALGHSHLRHQVLADDVDVVVEHGADGDDGRVVRRRAGDEPLDLLLPLDGLGLLDEFHLVLQDDDVLEPHDLDRRQVLRRLRLRARLVSCDQQHRRVHDRRAVEHGGHENVVPRAVHEGDVALELHLVPAAGPQAQRLILLAAAVRLVAVRGRALRVRALVDLGVGVPQLDGDVALLFVLEADRMHAGQRVDHRRLSVGDVTDSADVDGSLPADDLGRQ</sequence>
<gene>
    <name evidence="3" type="ORF">BcabD6B2_57340</name>
</gene>
<feature type="region of interest" description="Disordered" evidence="1">
    <location>
        <begin position="701"/>
        <end position="720"/>
    </location>
</feature>
<feature type="region of interest" description="Disordered" evidence="1">
    <location>
        <begin position="550"/>
        <end position="591"/>
    </location>
</feature>
<organism evidence="3 4">
    <name type="scientific">Babesia caballi</name>
    <dbReference type="NCBI Taxonomy" id="5871"/>
    <lineage>
        <taxon>Eukaryota</taxon>
        <taxon>Sar</taxon>
        <taxon>Alveolata</taxon>
        <taxon>Apicomplexa</taxon>
        <taxon>Aconoidasida</taxon>
        <taxon>Piroplasmida</taxon>
        <taxon>Babesiidae</taxon>
        <taxon>Babesia</taxon>
    </lineage>
</organism>
<dbReference type="InterPro" id="IPR004345">
    <property type="entry name" value="TB2_DP1_HVA22"/>
</dbReference>
<keyword evidence="2" id="KW-0812">Transmembrane</keyword>
<keyword evidence="2" id="KW-1133">Transmembrane helix</keyword>
<proteinExistence type="predicted"/>
<keyword evidence="2" id="KW-0472">Membrane</keyword>
<dbReference type="GeneID" id="94197779"/>
<evidence type="ECO:0000256" key="1">
    <source>
        <dbReference type="SAM" id="MobiDB-lite"/>
    </source>
</evidence>
<dbReference type="AlphaFoldDB" id="A0AAV4M1P9"/>
<dbReference type="RefSeq" id="XP_067718367.1">
    <property type="nucleotide sequence ID" value="XM_067862266.1"/>
</dbReference>
<dbReference type="PANTHER" id="PTHR12300:SF117">
    <property type="entry name" value="LP05237P-RELATED"/>
    <property type="match status" value="1"/>
</dbReference>
<name>A0AAV4M1P9_BABCB</name>
<reference evidence="3 4" key="1">
    <citation type="submission" date="2021-06" db="EMBL/GenBank/DDBJ databases">
        <title>Genome sequence of Babesia caballi.</title>
        <authorList>
            <person name="Yamagishi J."/>
            <person name="Kidaka T."/>
            <person name="Ochi A."/>
        </authorList>
    </citation>
    <scope>NUCLEOTIDE SEQUENCE [LARGE SCALE GENOMIC DNA]</scope>
    <source>
        <strain evidence="3">USDA-D6B2</strain>
    </source>
</reference>
<evidence type="ECO:0000313" key="3">
    <source>
        <dbReference type="EMBL" id="GIX66298.1"/>
    </source>
</evidence>
<feature type="region of interest" description="Disordered" evidence="1">
    <location>
        <begin position="769"/>
        <end position="827"/>
    </location>
</feature>
<dbReference type="Pfam" id="PF03134">
    <property type="entry name" value="TB2_DP1_HVA22"/>
    <property type="match status" value="1"/>
</dbReference>
<accession>A0AAV4M1P9</accession>
<keyword evidence="4" id="KW-1185">Reference proteome</keyword>
<evidence type="ECO:0000256" key="2">
    <source>
        <dbReference type="SAM" id="Phobius"/>
    </source>
</evidence>
<evidence type="ECO:0000313" key="4">
    <source>
        <dbReference type="Proteomes" id="UP001497744"/>
    </source>
</evidence>
<dbReference type="EMBL" id="BPLF01000006">
    <property type="protein sequence ID" value="GIX66298.1"/>
    <property type="molecule type" value="Genomic_DNA"/>
</dbReference>
<comment type="caution">
    <text evidence="3">The sequence shown here is derived from an EMBL/GenBank/DDBJ whole genome shotgun (WGS) entry which is preliminary data.</text>
</comment>
<feature type="transmembrane region" description="Helical" evidence="2">
    <location>
        <begin position="7"/>
        <end position="28"/>
    </location>
</feature>
<feature type="compositionally biased region" description="Pro residues" evidence="1">
    <location>
        <begin position="701"/>
        <end position="710"/>
    </location>
</feature>
<dbReference type="Proteomes" id="UP001497744">
    <property type="component" value="Unassembled WGS sequence"/>
</dbReference>